<organism evidence="3 4">
    <name type="scientific">Thalassomonas actiniarum</name>
    <dbReference type="NCBI Taxonomy" id="485447"/>
    <lineage>
        <taxon>Bacteria</taxon>
        <taxon>Pseudomonadati</taxon>
        <taxon>Pseudomonadota</taxon>
        <taxon>Gammaproteobacteria</taxon>
        <taxon>Alteromonadales</taxon>
        <taxon>Colwelliaceae</taxon>
        <taxon>Thalassomonas</taxon>
    </lineage>
</organism>
<evidence type="ECO:0000313" key="3">
    <source>
        <dbReference type="EMBL" id="WDE00381.1"/>
    </source>
</evidence>
<dbReference type="EMBL" id="CP059735">
    <property type="protein sequence ID" value="WDE00381.1"/>
    <property type="molecule type" value="Genomic_DNA"/>
</dbReference>
<dbReference type="RefSeq" id="WP_044835811.1">
    <property type="nucleotide sequence ID" value="NZ_CP059735.1"/>
</dbReference>
<dbReference type="AlphaFoldDB" id="A0AAE9YSP9"/>
<proteinExistence type="predicted"/>
<feature type="compositionally biased region" description="Polar residues" evidence="1">
    <location>
        <begin position="56"/>
        <end position="65"/>
    </location>
</feature>
<protein>
    <submittedName>
        <fullName evidence="3">Uncharacterized protein</fullName>
    </submittedName>
</protein>
<evidence type="ECO:0000313" key="4">
    <source>
        <dbReference type="Proteomes" id="UP000032568"/>
    </source>
</evidence>
<sequence length="508" mass="55745">MKTASITFARHASLLTCSVLTPLLLTAATLAAEAGPDGFEPPTNPYLADSPWPMSHRNSYNQASSPLPGPEPGQTLKVAFQEQEFPSITLAYGKSLANGQRAVYGSTATTMYKLDLNDPGIKNVHQLRKSDVTANGETGAYVVADLDNYLYVPKGRILEKYRDKATAGAAPQHHAQEKTGEFILPENILKSPDEYIIGINLTYDGYLVLATNLGLVALLSRDFARLYSYRLGEEETISNSLAVDEEGGIYVVTSKYMHRLAFDGNNIASVWRADYQHGPETPWPGRLGTGSGSTPTLMGTGKDKDKFVVFTDGQELTHLVLMWRDEIPANWTPLAPGKDIRIAAEIPVTFGNANASRSISEQSVLVRGYGAMVVNNDYKLNTQKWPLLGDFWTILLSGQPYNQPFGVEKFQWHSTSKSLKSTWSNNISCPNGIPTMSSASNLAYCIGSRDNTWTLEAMDWRTGQSAFHQRLGQGSRFNSTYAATQVGEDNDIVTATFMGVVRVQETSR</sequence>
<evidence type="ECO:0000256" key="2">
    <source>
        <dbReference type="SAM" id="SignalP"/>
    </source>
</evidence>
<feature type="region of interest" description="Disordered" evidence="1">
    <location>
        <begin position="36"/>
        <end position="74"/>
    </location>
</feature>
<name>A0AAE9YSP9_9GAMM</name>
<dbReference type="KEGG" id="tact:SG35_007000"/>
<keyword evidence="2" id="KW-0732">Signal</keyword>
<accession>A0AAE9YSP9</accession>
<feature type="chain" id="PRO_5042274976" evidence="2">
    <location>
        <begin position="28"/>
        <end position="508"/>
    </location>
</feature>
<reference evidence="3 4" key="1">
    <citation type="journal article" date="2015" name="Genome Announc.">
        <title>Draft Genome Sequences of Marine Isolates of Thalassomonas viridans and Thalassomonas actiniarum.</title>
        <authorList>
            <person name="Olonade I."/>
            <person name="van Zyl L.J."/>
            <person name="Trindade M."/>
        </authorList>
    </citation>
    <scope>NUCLEOTIDE SEQUENCE [LARGE SCALE GENOMIC DNA]</scope>
    <source>
        <strain evidence="3 4">A5K-106</strain>
    </source>
</reference>
<feature type="signal peptide" evidence="2">
    <location>
        <begin position="1"/>
        <end position="27"/>
    </location>
</feature>
<gene>
    <name evidence="3" type="ORF">SG35_007000</name>
</gene>
<reference evidence="3 4" key="2">
    <citation type="journal article" date="2022" name="Mar. Drugs">
        <title>Bioassay-Guided Fractionation Leads to the Detection of Cholic Acid Generated by the Rare Thalassomonas sp.</title>
        <authorList>
            <person name="Pheiffer F."/>
            <person name="Schneider Y.K."/>
            <person name="Hansen E.H."/>
            <person name="Andersen J.H."/>
            <person name="Isaksson J."/>
            <person name="Busche T."/>
            <person name="R C."/>
            <person name="Kalinowski J."/>
            <person name="Zyl L.V."/>
            <person name="Trindade M."/>
        </authorList>
    </citation>
    <scope>NUCLEOTIDE SEQUENCE [LARGE SCALE GENOMIC DNA]</scope>
    <source>
        <strain evidence="3 4">A5K-106</strain>
    </source>
</reference>
<dbReference type="Proteomes" id="UP000032568">
    <property type="component" value="Chromosome"/>
</dbReference>
<evidence type="ECO:0000256" key="1">
    <source>
        <dbReference type="SAM" id="MobiDB-lite"/>
    </source>
</evidence>
<keyword evidence="4" id="KW-1185">Reference proteome</keyword>